<feature type="transmembrane region" description="Helical" evidence="1">
    <location>
        <begin position="124"/>
        <end position="146"/>
    </location>
</feature>
<dbReference type="Proteomes" id="UP000198215">
    <property type="component" value="Chromosome I"/>
</dbReference>
<keyword evidence="1" id="KW-0472">Membrane</keyword>
<evidence type="ECO:0000259" key="2">
    <source>
        <dbReference type="Pfam" id="PF10756"/>
    </source>
</evidence>
<dbReference type="RefSeq" id="WP_157744960.1">
    <property type="nucleotide sequence ID" value="NZ_LT607753.1"/>
</dbReference>
<organism evidence="3 4">
    <name type="scientific">Micromonospora coxensis</name>
    <dbReference type="NCBI Taxonomy" id="356852"/>
    <lineage>
        <taxon>Bacteria</taxon>
        <taxon>Bacillati</taxon>
        <taxon>Actinomycetota</taxon>
        <taxon>Actinomycetes</taxon>
        <taxon>Micromonosporales</taxon>
        <taxon>Micromonosporaceae</taxon>
        <taxon>Micromonospora</taxon>
    </lineage>
</organism>
<gene>
    <name evidence="3" type="ORF">GA0070614_1682</name>
</gene>
<feature type="domain" description="Low molecular weight protein antigen 6 PH" evidence="2">
    <location>
        <begin position="149"/>
        <end position="175"/>
    </location>
</feature>
<dbReference type="Pfam" id="PF10756">
    <property type="entry name" value="bPH_6"/>
    <property type="match status" value="1"/>
</dbReference>
<feature type="transmembrane region" description="Helical" evidence="1">
    <location>
        <begin position="83"/>
        <end position="104"/>
    </location>
</feature>
<evidence type="ECO:0000256" key="1">
    <source>
        <dbReference type="SAM" id="Phobius"/>
    </source>
</evidence>
<keyword evidence="1" id="KW-0812">Transmembrane</keyword>
<dbReference type="InterPro" id="IPR019692">
    <property type="entry name" value="CFP-6_PH"/>
</dbReference>
<evidence type="ECO:0000313" key="4">
    <source>
        <dbReference type="Proteomes" id="UP000198215"/>
    </source>
</evidence>
<feature type="transmembrane region" description="Helical" evidence="1">
    <location>
        <begin position="42"/>
        <end position="63"/>
    </location>
</feature>
<keyword evidence="1" id="KW-1133">Transmembrane helix</keyword>
<protein>
    <submittedName>
        <fullName evidence="3">PH domain-containing protein</fullName>
    </submittedName>
</protein>
<evidence type="ECO:0000313" key="3">
    <source>
        <dbReference type="EMBL" id="SCG48651.1"/>
    </source>
</evidence>
<dbReference type="EMBL" id="LT607753">
    <property type="protein sequence ID" value="SCG48651.1"/>
    <property type="molecule type" value="Genomic_DNA"/>
</dbReference>
<reference evidence="4" key="1">
    <citation type="submission" date="2016-06" db="EMBL/GenBank/DDBJ databases">
        <authorList>
            <person name="Varghese N."/>
            <person name="Submissions Spin"/>
        </authorList>
    </citation>
    <scope>NUCLEOTIDE SEQUENCE [LARGE SCALE GENOMIC DNA]</scope>
    <source>
        <strain evidence="4">DSM 45161</strain>
    </source>
</reference>
<keyword evidence="4" id="KW-1185">Reference proteome</keyword>
<dbReference type="OrthoDB" id="3405898at2"/>
<name>A0A1C5HSS7_9ACTN</name>
<proteinExistence type="predicted"/>
<accession>A0A1C5HSS7</accession>
<dbReference type="AlphaFoldDB" id="A0A1C5HSS7"/>
<sequence>MDPRAARFLAWPFALAAAALRFASEWWLEPLTWRLTSAPTGLVAWLAVGAAGILVPLGVYLLLTRDARRRPATFEVDRRARRFTAPTAPAWVGPWSIVVGWLTGGLVTLERVPGEDRVRLADTGAVLLVSLVVVALVLVLIGVVLWSDRPRLTLDPQGITVRGLFRRTTVRWDRLVPGGPPGTDARVLVLAELPDPPGPRAVPRTLPVGRAHVDPVFLAGAVHHYVTAAEHRPTIGTPAELDRLRAALAS</sequence>